<organism evidence="2 3">
    <name type="scientific">Herbiconiux oxytropis</name>
    <dbReference type="NCBI Taxonomy" id="2970915"/>
    <lineage>
        <taxon>Bacteria</taxon>
        <taxon>Bacillati</taxon>
        <taxon>Actinomycetota</taxon>
        <taxon>Actinomycetes</taxon>
        <taxon>Micrococcales</taxon>
        <taxon>Microbacteriaceae</taxon>
        <taxon>Herbiconiux</taxon>
    </lineage>
</organism>
<dbReference type="EMBL" id="JANLCK010000010">
    <property type="protein sequence ID" value="MCS5727381.1"/>
    <property type="molecule type" value="Genomic_DNA"/>
</dbReference>
<gene>
    <name evidence="2" type="ORF">N1028_15910</name>
</gene>
<dbReference type="AlphaFoldDB" id="A0AA41XFS0"/>
<feature type="region of interest" description="Disordered" evidence="1">
    <location>
        <begin position="260"/>
        <end position="288"/>
    </location>
</feature>
<name>A0AA41XFS0_9MICO</name>
<accession>A0AA41XFS0</accession>
<evidence type="ECO:0000256" key="1">
    <source>
        <dbReference type="SAM" id="MobiDB-lite"/>
    </source>
</evidence>
<proteinExistence type="predicted"/>
<comment type="caution">
    <text evidence="2">The sequence shown here is derived from an EMBL/GenBank/DDBJ whole genome shotgun (WGS) entry which is preliminary data.</text>
</comment>
<sequence>MSSASSWRVAGVAIPLVVVALLAGCAGEPGAAPSSSSPPSPLEPYYSALYGSGSEEEQAAQNAAIQDAVAACMKEEGFSYTPDPSLGSASFSTEDMEIPWGSEEFATTYGYGVSTGAFDEMSGSGEYEDPNQDYIDSLSPGEQAAYGTALWGAPPEALDSAGSTGSTDEPSVDVSADYDWKQAGCMGAAQHEFGDTGSMDPEFASLVEEMGAIWMEAREIPAVIAAEKAWSDCLASAGFPGYEKKDDPVNDFNERFNELQEAGSPEDSGSGSGSGSADDDGAPDPVALDELKNEEIATATADFACGESTGYTDTIETEQLAREQAFVDEHREALDALLARHGGE</sequence>
<dbReference type="Proteomes" id="UP001165587">
    <property type="component" value="Unassembled WGS sequence"/>
</dbReference>
<reference evidence="2" key="1">
    <citation type="submission" date="2022-08" db="EMBL/GenBank/DDBJ databases">
        <authorList>
            <person name="Deng Y."/>
            <person name="Han X.-F."/>
            <person name="Zhang Y.-Q."/>
        </authorList>
    </citation>
    <scope>NUCLEOTIDE SEQUENCE</scope>
    <source>
        <strain evidence="2">CPCC 203407</strain>
    </source>
</reference>
<evidence type="ECO:0000313" key="2">
    <source>
        <dbReference type="EMBL" id="MCS5727381.1"/>
    </source>
</evidence>
<evidence type="ECO:0000313" key="3">
    <source>
        <dbReference type="Proteomes" id="UP001165587"/>
    </source>
</evidence>
<keyword evidence="3" id="KW-1185">Reference proteome</keyword>
<protein>
    <submittedName>
        <fullName evidence="2">Uncharacterized protein</fullName>
    </submittedName>
</protein>
<dbReference type="RefSeq" id="WP_259530372.1">
    <property type="nucleotide sequence ID" value="NZ_JANLCK010000010.1"/>
</dbReference>